<evidence type="ECO:0000313" key="4">
    <source>
        <dbReference type="EMBL" id="MFC3228399.1"/>
    </source>
</evidence>
<dbReference type="EMBL" id="JBHRTR010000028">
    <property type="protein sequence ID" value="MFC3228399.1"/>
    <property type="molecule type" value="Genomic_DNA"/>
</dbReference>
<comment type="similarity">
    <text evidence="1">Belongs to the peptidase S45 family.</text>
</comment>
<evidence type="ECO:0000256" key="1">
    <source>
        <dbReference type="ARBA" id="ARBA00006586"/>
    </source>
</evidence>
<keyword evidence="5" id="KW-1185">Reference proteome</keyword>
<dbReference type="Gene3D" id="1.10.439.10">
    <property type="entry name" value="Penicillin Amidohydrolase, domain 1"/>
    <property type="match status" value="1"/>
</dbReference>
<dbReference type="InterPro" id="IPR023343">
    <property type="entry name" value="Penicillin_amidase_dom1"/>
</dbReference>
<dbReference type="InterPro" id="IPR002692">
    <property type="entry name" value="S45"/>
</dbReference>
<dbReference type="PANTHER" id="PTHR34218:SF4">
    <property type="entry name" value="ACYL-HOMOSERINE LACTONE ACYLASE QUIP"/>
    <property type="match status" value="1"/>
</dbReference>
<name>A0ABV7L1W2_9PROT</name>
<comment type="caution">
    <text evidence="4">The sequence shown here is derived from an EMBL/GenBank/DDBJ whole genome shotgun (WGS) entry which is preliminary data.</text>
</comment>
<dbReference type="SUPFAM" id="SSF56235">
    <property type="entry name" value="N-terminal nucleophile aminohydrolases (Ntn hydrolases)"/>
    <property type="match status" value="1"/>
</dbReference>
<dbReference type="Proteomes" id="UP001595528">
    <property type="component" value="Unassembled WGS sequence"/>
</dbReference>
<dbReference type="PIRSF" id="PIRSF001227">
    <property type="entry name" value="Pen_acylase"/>
    <property type="match status" value="1"/>
</dbReference>
<evidence type="ECO:0000256" key="2">
    <source>
        <dbReference type="ARBA" id="ARBA00022801"/>
    </source>
</evidence>
<dbReference type="Gene3D" id="2.30.120.10">
    <property type="match status" value="1"/>
</dbReference>
<gene>
    <name evidence="4" type="ORF">ACFOGJ_14240</name>
</gene>
<reference evidence="5" key="1">
    <citation type="journal article" date="2019" name="Int. J. Syst. Evol. Microbiol.">
        <title>The Global Catalogue of Microorganisms (GCM) 10K type strain sequencing project: providing services to taxonomists for standard genome sequencing and annotation.</title>
        <authorList>
            <consortium name="The Broad Institute Genomics Platform"/>
            <consortium name="The Broad Institute Genome Sequencing Center for Infectious Disease"/>
            <person name="Wu L."/>
            <person name="Ma J."/>
        </authorList>
    </citation>
    <scope>NUCLEOTIDE SEQUENCE [LARGE SCALE GENOMIC DNA]</scope>
    <source>
        <strain evidence="5">KCTC 42964</strain>
    </source>
</reference>
<organism evidence="4 5">
    <name type="scientific">Marinibaculum pumilum</name>
    <dbReference type="NCBI Taxonomy" id="1766165"/>
    <lineage>
        <taxon>Bacteria</taxon>
        <taxon>Pseudomonadati</taxon>
        <taxon>Pseudomonadota</taxon>
        <taxon>Alphaproteobacteria</taxon>
        <taxon>Rhodospirillales</taxon>
        <taxon>Rhodospirillaceae</taxon>
        <taxon>Marinibaculum</taxon>
    </lineage>
</organism>
<dbReference type="Gene3D" id="3.60.20.10">
    <property type="entry name" value="Glutamine Phosphoribosylpyrophosphate, subunit 1, domain 1"/>
    <property type="match status" value="1"/>
</dbReference>
<dbReference type="InterPro" id="IPR043147">
    <property type="entry name" value="Penicillin_amidase_A-knob"/>
</dbReference>
<proteinExistence type="inferred from homology"/>
<dbReference type="PANTHER" id="PTHR34218">
    <property type="entry name" value="PEPTIDASE S45 PENICILLIN AMIDASE"/>
    <property type="match status" value="1"/>
</dbReference>
<keyword evidence="3" id="KW-0865">Zymogen</keyword>
<protein>
    <submittedName>
        <fullName evidence="4">Penicillin acylase family protein</fullName>
    </submittedName>
</protein>
<accession>A0ABV7L1W2</accession>
<dbReference type="InterPro" id="IPR043146">
    <property type="entry name" value="Penicillin_amidase_N_B-knob"/>
</dbReference>
<dbReference type="Pfam" id="PF01804">
    <property type="entry name" value="Penicil_amidase"/>
    <property type="match status" value="1"/>
</dbReference>
<dbReference type="InterPro" id="IPR014395">
    <property type="entry name" value="Pen/GL7ACA/AHL_acylase"/>
</dbReference>
<evidence type="ECO:0000313" key="5">
    <source>
        <dbReference type="Proteomes" id="UP001595528"/>
    </source>
</evidence>
<dbReference type="InterPro" id="IPR029055">
    <property type="entry name" value="Ntn_hydrolases_N"/>
</dbReference>
<keyword evidence="2" id="KW-0378">Hydrolase</keyword>
<evidence type="ECO:0000256" key="3">
    <source>
        <dbReference type="ARBA" id="ARBA00023145"/>
    </source>
</evidence>
<sequence length="777" mass="83836">MARSYALARLALRLARGALSSRRPRDLRQRLAAFPTAGLPLREPVRIRWDDRQIPFVEANDDRDAAVALGLVHAHLRLAQMEIMRRIAQGRLSEVVGAVAVDLDHTLRILDFTAAVPDSLAMMPPASRAWCAGFVDGINAAIAQDGPDAPAQAEEFRLFGIRPEPWRVEDVLAVGRLAAADFSWRVWHRLFAFRDRPDWSDLWRRILEADLAPAPVPHFAGAAQDGADAMMHRFWASLGRGGSNAAAIAGHRSASGHALLSSDPHLPIMTPSNWLAVGLSSPGHRIVGLMIPGLPVVTLGRTPAIAWSGTNLHAASSDLFDVTDLPAAEVESRTERIAVRWGRPREVRVRRTAHGPVISDSPLLRGTGGRDLAMAWIGHRPSDELTAMLGIMRARDWDEFTAAADGFAAPAQNFVYADAAGRVGQCMAAHLPERPADLPADMVLPPEALSQWDRIVSTRDLPMQADPEEGFAASANDRPAGPMTVPVGFFFSPDERVGRLRTVLGGDGLVDLERLKALHEDVAMPSSPRMRDLLLAAHGAAADDGVAPLLNALRDWDGEHRADSAGALAFELLLAHLVHQLHGTADGALYRAMHQPWTLLQEDFARLPPDRVAAAVRAAARAAAPAFATHRHWGAIHRIRVAHPLAALPVIGGRYRVAEFGAGGSNETLMKTAHGFSEGPHSVTFGANARFLADMGDEDATWLVLLGGQDGWPGSSTFADQVDLWRRRDYCRIPLRPETVAAEFPHLTVLQPARVAAEQAAIDRGAPGAAATPGGGQ</sequence>
<dbReference type="RefSeq" id="WP_379901473.1">
    <property type="nucleotide sequence ID" value="NZ_JBHRTR010000028.1"/>
</dbReference>
<dbReference type="Gene3D" id="1.10.1400.10">
    <property type="match status" value="1"/>
</dbReference>